<dbReference type="PANTHER" id="PTHR22803">
    <property type="entry name" value="MANNOSE, PHOSPHOLIPASE, LECTIN RECEPTOR RELATED"/>
    <property type="match status" value="1"/>
</dbReference>
<dbReference type="Proteomes" id="UP000694580">
    <property type="component" value="Chromosome 9"/>
</dbReference>
<dbReference type="SMART" id="SM00034">
    <property type="entry name" value="CLECT"/>
    <property type="match status" value="1"/>
</dbReference>
<evidence type="ECO:0000256" key="1">
    <source>
        <dbReference type="SAM" id="Phobius"/>
    </source>
</evidence>
<reference evidence="3" key="2">
    <citation type="submission" date="2025-08" db="UniProtKB">
        <authorList>
            <consortium name="Ensembl"/>
        </authorList>
    </citation>
    <scope>IDENTIFICATION</scope>
</reference>
<evidence type="ECO:0000259" key="2">
    <source>
        <dbReference type="PROSITE" id="PS50041"/>
    </source>
</evidence>
<reference evidence="3 4" key="1">
    <citation type="submission" date="2020-06" db="EMBL/GenBank/DDBJ databases">
        <authorList>
            <consortium name="Wellcome Sanger Institute Data Sharing"/>
        </authorList>
    </citation>
    <scope>NUCLEOTIDE SEQUENCE [LARGE SCALE GENOMIC DNA]</scope>
</reference>
<dbReference type="InterPro" id="IPR050111">
    <property type="entry name" value="C-type_lectin/snaclec_domain"/>
</dbReference>
<feature type="domain" description="C-type lectin" evidence="2">
    <location>
        <begin position="94"/>
        <end position="205"/>
    </location>
</feature>
<accession>A0AAY4ARC2</accession>
<keyword evidence="1" id="KW-1133">Transmembrane helix</keyword>
<dbReference type="InterPro" id="IPR016186">
    <property type="entry name" value="C-type_lectin-like/link_sf"/>
</dbReference>
<dbReference type="AlphaFoldDB" id="A0AAY4ARC2"/>
<dbReference type="InterPro" id="IPR001304">
    <property type="entry name" value="C-type_lectin-like"/>
</dbReference>
<dbReference type="Ensembl" id="ENSDCDT00010011898.1">
    <property type="protein sequence ID" value="ENSDCDP00010011373.1"/>
    <property type="gene ID" value="ENSDCDG00010005041.1"/>
</dbReference>
<evidence type="ECO:0000313" key="4">
    <source>
        <dbReference type="Proteomes" id="UP000694580"/>
    </source>
</evidence>
<reference evidence="3" key="3">
    <citation type="submission" date="2025-09" db="UniProtKB">
        <authorList>
            <consortium name="Ensembl"/>
        </authorList>
    </citation>
    <scope>IDENTIFICATION</scope>
</reference>
<sequence>MELSEDLYTNLDADNMNNDHVYDRIVFSRWAAVCLGLLCIVLLGLVAWMTIRHTAEKEELLASNKLLAEDRNQSISDLQNRATFFENQWFQKLFRTTYPQTWNESKKYCKERGGDLVVIRNKWEHVSNTCKRMTGWLGLTDQGHDGTWRWVDGSALTLQFWRYGQPRINNGRDDCVFLHSNKHSPESNLTWNYYDCSTQYGAVCEKKC</sequence>
<dbReference type="Gene3D" id="3.10.100.10">
    <property type="entry name" value="Mannose-Binding Protein A, subunit A"/>
    <property type="match status" value="1"/>
</dbReference>
<dbReference type="InterPro" id="IPR016187">
    <property type="entry name" value="CTDL_fold"/>
</dbReference>
<feature type="transmembrane region" description="Helical" evidence="1">
    <location>
        <begin position="30"/>
        <end position="51"/>
    </location>
</feature>
<keyword evidence="4" id="KW-1185">Reference proteome</keyword>
<dbReference type="SUPFAM" id="SSF56436">
    <property type="entry name" value="C-type lectin-like"/>
    <property type="match status" value="1"/>
</dbReference>
<organism evidence="3 4">
    <name type="scientific">Denticeps clupeoides</name>
    <name type="common">denticle herring</name>
    <dbReference type="NCBI Taxonomy" id="299321"/>
    <lineage>
        <taxon>Eukaryota</taxon>
        <taxon>Metazoa</taxon>
        <taxon>Chordata</taxon>
        <taxon>Craniata</taxon>
        <taxon>Vertebrata</taxon>
        <taxon>Euteleostomi</taxon>
        <taxon>Actinopterygii</taxon>
        <taxon>Neopterygii</taxon>
        <taxon>Teleostei</taxon>
        <taxon>Clupei</taxon>
        <taxon>Clupeiformes</taxon>
        <taxon>Denticipitoidei</taxon>
        <taxon>Denticipitidae</taxon>
        <taxon>Denticeps</taxon>
    </lineage>
</organism>
<dbReference type="GeneTree" id="ENSGT01120000275538"/>
<protein>
    <recommendedName>
        <fullName evidence="2">C-type lectin domain-containing protein</fullName>
    </recommendedName>
</protein>
<keyword evidence="1" id="KW-0472">Membrane</keyword>
<keyword evidence="1" id="KW-0812">Transmembrane</keyword>
<proteinExistence type="predicted"/>
<name>A0AAY4ARC2_9TELE</name>
<evidence type="ECO:0000313" key="3">
    <source>
        <dbReference type="Ensembl" id="ENSDCDP00010011373.1"/>
    </source>
</evidence>
<dbReference type="Pfam" id="PF00059">
    <property type="entry name" value="Lectin_C"/>
    <property type="match status" value="1"/>
</dbReference>
<dbReference type="PROSITE" id="PS50041">
    <property type="entry name" value="C_TYPE_LECTIN_2"/>
    <property type="match status" value="1"/>
</dbReference>